<sequence>MIDAWRAFLLQCRQVMSILKIYKWTVACGFLVALLLLLPSQIFPKTPRGMLELDKIVHGFLFGVVTAVFCAEHRRWTKVSPPFLLSFAIIGAFSFLTEVSQLATKTRHFDLKDFGADLIGIAAGLLLMRLIARLTQK</sequence>
<evidence type="ECO:0000256" key="1">
    <source>
        <dbReference type="SAM" id="Phobius"/>
    </source>
</evidence>
<feature type="transmembrane region" description="Helical" evidence="1">
    <location>
        <begin position="83"/>
        <end position="102"/>
    </location>
</feature>
<feature type="transmembrane region" description="Helical" evidence="1">
    <location>
        <begin position="55"/>
        <end position="71"/>
    </location>
</feature>
<keyword evidence="1" id="KW-0472">Membrane</keyword>
<gene>
    <name evidence="3" type="ORF">SPIROBIBN47_340020</name>
</gene>
<dbReference type="Pfam" id="PF04892">
    <property type="entry name" value="VanZ"/>
    <property type="match status" value="1"/>
</dbReference>
<organism evidence="3">
    <name type="scientific">uncultured spirochete</name>
    <dbReference type="NCBI Taxonomy" id="156406"/>
    <lineage>
        <taxon>Bacteria</taxon>
        <taxon>Pseudomonadati</taxon>
        <taxon>Spirochaetota</taxon>
        <taxon>Spirochaetia</taxon>
        <taxon>Spirochaetales</taxon>
        <taxon>environmental samples</taxon>
    </lineage>
</organism>
<dbReference type="PANTHER" id="PTHR28008:SF1">
    <property type="entry name" value="DOMAIN PROTEIN, PUTATIVE (AFU_ORTHOLOGUE AFUA_3G10980)-RELATED"/>
    <property type="match status" value="1"/>
</dbReference>
<evidence type="ECO:0000313" key="3">
    <source>
        <dbReference type="EMBL" id="SLM14490.1"/>
    </source>
</evidence>
<protein>
    <recommendedName>
        <fullName evidence="2">VanZ-like domain-containing protein</fullName>
    </recommendedName>
</protein>
<reference evidence="3" key="1">
    <citation type="submission" date="2017-02" db="EMBL/GenBank/DDBJ databases">
        <authorList>
            <person name="Regsiter A."/>
            <person name="William W."/>
        </authorList>
    </citation>
    <scope>NUCLEOTIDE SEQUENCE</scope>
    <source>
        <strain evidence="3">Bib</strain>
    </source>
</reference>
<evidence type="ECO:0000259" key="2">
    <source>
        <dbReference type="Pfam" id="PF04892"/>
    </source>
</evidence>
<dbReference type="AlphaFoldDB" id="A0A3P3XK82"/>
<dbReference type="InterPro" id="IPR006976">
    <property type="entry name" value="VanZ-like"/>
</dbReference>
<name>A0A3P3XK82_9SPIR</name>
<accession>A0A3P3XK82</accession>
<keyword evidence="1" id="KW-0812">Transmembrane</keyword>
<dbReference type="NCBIfam" id="NF037970">
    <property type="entry name" value="vanZ_1"/>
    <property type="match status" value="1"/>
</dbReference>
<proteinExistence type="predicted"/>
<feature type="transmembrane region" description="Helical" evidence="1">
    <location>
        <begin position="21"/>
        <end position="43"/>
    </location>
</feature>
<feature type="transmembrane region" description="Helical" evidence="1">
    <location>
        <begin position="114"/>
        <end position="132"/>
    </location>
</feature>
<feature type="domain" description="VanZ-like" evidence="2">
    <location>
        <begin position="53"/>
        <end position="131"/>
    </location>
</feature>
<dbReference type="EMBL" id="FWDM01000028">
    <property type="protein sequence ID" value="SLM14490.1"/>
    <property type="molecule type" value="Genomic_DNA"/>
</dbReference>
<keyword evidence="1" id="KW-1133">Transmembrane helix</keyword>
<dbReference type="PANTHER" id="PTHR28008">
    <property type="entry name" value="DOMAIN PROTEIN, PUTATIVE (AFU_ORTHOLOGUE AFUA_3G10980)-RELATED"/>
    <property type="match status" value="1"/>
</dbReference>